<dbReference type="RefSeq" id="XP_008440070.1">
    <property type="nucleotide sequence ID" value="XM_008441848.2"/>
</dbReference>
<keyword evidence="1" id="KW-0812">Transmembrane</keyword>
<dbReference type="GeneID" id="103484658"/>
<keyword evidence="1" id="KW-1133">Transmembrane helix</keyword>
<dbReference type="eggNOG" id="ENOG502RXXP">
    <property type="taxonomic scope" value="Eukaryota"/>
</dbReference>
<name>A0A1S3B083_CUCME</name>
<dbReference type="OrthoDB" id="753811at2759"/>
<evidence type="ECO:0000256" key="1">
    <source>
        <dbReference type="SAM" id="Phobius"/>
    </source>
</evidence>
<proteinExistence type="predicted"/>
<keyword evidence="1" id="KW-0472">Membrane</keyword>
<dbReference type="Proteomes" id="UP001652600">
    <property type="component" value="Chromosome 8"/>
</dbReference>
<gene>
    <name evidence="3" type="primary">LOC103484658</name>
</gene>
<protein>
    <submittedName>
        <fullName evidence="3">Uncharacterized protein LOC103484658</fullName>
    </submittedName>
</protein>
<dbReference type="PANTHER" id="PTHR33698">
    <property type="entry name" value="NUCLEAR TRANSPORT FACTOR 2 (NTF2)-LIKE PROTEIN"/>
    <property type="match status" value="1"/>
</dbReference>
<dbReference type="KEGG" id="cmo:103484658"/>
<evidence type="ECO:0000313" key="3">
    <source>
        <dbReference type="RefSeq" id="XP_008440070.1"/>
    </source>
</evidence>
<sequence length="243" mass="27442">MMAALSSLQNFIHFPTSFSISSNSRNLNAAASFHTTINNNSYLPPQPLSTKRRRRPSLCVQCHGGGSFSMKNQDDNDDNDEDPLETINKVYKSIKKKDVIELANVIADQRPDIMDSIPFLGTSLKMRKLVSNMVKGLQESLVFYVLPTKKDGSMVGIKWKVGWEKPLVKSKKGITIHSHHSYVGKLLIGNFETLLEPLLQLMPMKMMKWKDEEPKSKARRVASLCLGLFLLLVSLFSLQFSIR</sequence>
<accession>A0A1S3B083</accession>
<dbReference type="PANTHER" id="PTHR33698:SF6">
    <property type="entry name" value="TRANSMEMBRANE PROTEIN"/>
    <property type="match status" value="1"/>
</dbReference>
<reference evidence="3" key="1">
    <citation type="submission" date="2025-08" db="UniProtKB">
        <authorList>
            <consortium name="RefSeq"/>
        </authorList>
    </citation>
    <scope>IDENTIFICATION</scope>
    <source>
        <tissue evidence="3">Stem</tissue>
    </source>
</reference>
<organism evidence="2 3">
    <name type="scientific">Cucumis melo</name>
    <name type="common">Muskmelon</name>
    <dbReference type="NCBI Taxonomy" id="3656"/>
    <lineage>
        <taxon>Eukaryota</taxon>
        <taxon>Viridiplantae</taxon>
        <taxon>Streptophyta</taxon>
        <taxon>Embryophyta</taxon>
        <taxon>Tracheophyta</taxon>
        <taxon>Spermatophyta</taxon>
        <taxon>Magnoliopsida</taxon>
        <taxon>eudicotyledons</taxon>
        <taxon>Gunneridae</taxon>
        <taxon>Pentapetalae</taxon>
        <taxon>rosids</taxon>
        <taxon>fabids</taxon>
        <taxon>Cucurbitales</taxon>
        <taxon>Cucurbitaceae</taxon>
        <taxon>Benincaseae</taxon>
        <taxon>Cucumis</taxon>
    </lineage>
</organism>
<keyword evidence="2" id="KW-1185">Reference proteome</keyword>
<evidence type="ECO:0000313" key="2">
    <source>
        <dbReference type="Proteomes" id="UP001652600"/>
    </source>
</evidence>
<dbReference type="AlphaFoldDB" id="A0A1S3B083"/>
<dbReference type="InParanoid" id="A0A1S3B083"/>
<feature type="transmembrane region" description="Helical" evidence="1">
    <location>
        <begin position="221"/>
        <end position="242"/>
    </location>
</feature>